<name>A0ABV8TWK2_9ACTN</name>
<evidence type="ECO:0000313" key="3">
    <source>
        <dbReference type="EMBL" id="MFC4335174.1"/>
    </source>
</evidence>
<evidence type="ECO:0000313" key="4">
    <source>
        <dbReference type="Proteomes" id="UP001595823"/>
    </source>
</evidence>
<comment type="caution">
    <text evidence="3">The sequence shown here is derived from an EMBL/GenBank/DDBJ whole genome shotgun (WGS) entry which is preliminary data.</text>
</comment>
<evidence type="ECO:0000259" key="2">
    <source>
        <dbReference type="Pfam" id="PF01471"/>
    </source>
</evidence>
<keyword evidence="4" id="KW-1185">Reference proteome</keyword>
<feature type="region of interest" description="Disordered" evidence="1">
    <location>
        <begin position="21"/>
        <end position="47"/>
    </location>
</feature>
<dbReference type="InterPro" id="IPR002477">
    <property type="entry name" value="Peptidoglycan-bd-like"/>
</dbReference>
<feature type="region of interest" description="Disordered" evidence="1">
    <location>
        <begin position="118"/>
        <end position="143"/>
    </location>
</feature>
<dbReference type="SUPFAM" id="SSF47090">
    <property type="entry name" value="PGBD-like"/>
    <property type="match status" value="1"/>
</dbReference>
<dbReference type="InterPro" id="IPR036365">
    <property type="entry name" value="PGBD-like_sf"/>
</dbReference>
<dbReference type="InterPro" id="IPR036366">
    <property type="entry name" value="PGBDSf"/>
</dbReference>
<reference evidence="4" key="1">
    <citation type="journal article" date="2019" name="Int. J. Syst. Evol. Microbiol.">
        <title>The Global Catalogue of Microorganisms (GCM) 10K type strain sequencing project: providing services to taxonomists for standard genome sequencing and annotation.</title>
        <authorList>
            <consortium name="The Broad Institute Genomics Platform"/>
            <consortium name="The Broad Institute Genome Sequencing Center for Infectious Disease"/>
            <person name="Wu L."/>
            <person name="Ma J."/>
        </authorList>
    </citation>
    <scope>NUCLEOTIDE SEQUENCE [LARGE SCALE GENOMIC DNA]</scope>
    <source>
        <strain evidence="4">IBRC-M 10908</strain>
    </source>
</reference>
<sequence length="252" mass="27946">MSWRLANSLVRLRDEIDALAPGRSKRSDGTIGDPAHQGTDSDHNPNAQNVVCALDITHDPGAGVDIDALTDHLVHPDKRHSNLKYVIANRLIAGIHTGWEWWTYRGSNPHTAHMHISVGRGPDGSSGQPYDDANSWKIADPGGGDPGDGEYGFPLPAGFYFGWAHWGDESISGWYGERYGGRLASDWLKLWARRLIERGWDIGKGKKYLTRYGNDGKYGDEWDVLVRAFQRDRALKVDGLIGPVTWAAAFKD</sequence>
<dbReference type="EMBL" id="JBHSDK010000012">
    <property type="protein sequence ID" value="MFC4335174.1"/>
    <property type="molecule type" value="Genomic_DNA"/>
</dbReference>
<protein>
    <submittedName>
        <fullName evidence="3">Peptidoglycan-binding protein</fullName>
    </submittedName>
</protein>
<gene>
    <name evidence="3" type="ORF">ACFPET_08175</name>
</gene>
<dbReference type="Proteomes" id="UP001595823">
    <property type="component" value="Unassembled WGS sequence"/>
</dbReference>
<dbReference type="Gene3D" id="1.10.101.10">
    <property type="entry name" value="PGBD-like superfamily/PGBD"/>
    <property type="match status" value="1"/>
</dbReference>
<accession>A0ABV8TWK2</accession>
<proteinExistence type="predicted"/>
<organism evidence="3 4">
    <name type="scientific">Salininema proteolyticum</name>
    <dbReference type="NCBI Taxonomy" id="1607685"/>
    <lineage>
        <taxon>Bacteria</taxon>
        <taxon>Bacillati</taxon>
        <taxon>Actinomycetota</taxon>
        <taxon>Actinomycetes</taxon>
        <taxon>Glycomycetales</taxon>
        <taxon>Glycomycetaceae</taxon>
        <taxon>Salininema</taxon>
    </lineage>
</organism>
<evidence type="ECO:0000256" key="1">
    <source>
        <dbReference type="SAM" id="MobiDB-lite"/>
    </source>
</evidence>
<dbReference type="Pfam" id="PF01471">
    <property type="entry name" value="PG_binding_1"/>
    <property type="match status" value="1"/>
</dbReference>
<feature type="domain" description="Peptidoglycan binding-like" evidence="2">
    <location>
        <begin position="202"/>
        <end position="248"/>
    </location>
</feature>
<dbReference type="RefSeq" id="WP_380619609.1">
    <property type="nucleotide sequence ID" value="NZ_JBHSDK010000012.1"/>
</dbReference>